<protein>
    <submittedName>
        <fullName evidence="1">Uncharacterized protein</fullName>
    </submittedName>
</protein>
<proteinExistence type="predicted"/>
<dbReference type="AlphaFoldDB" id="A0A0K9PRP1"/>
<organism evidence="1 2">
    <name type="scientific">Zostera marina</name>
    <name type="common">Eelgrass</name>
    <dbReference type="NCBI Taxonomy" id="29655"/>
    <lineage>
        <taxon>Eukaryota</taxon>
        <taxon>Viridiplantae</taxon>
        <taxon>Streptophyta</taxon>
        <taxon>Embryophyta</taxon>
        <taxon>Tracheophyta</taxon>
        <taxon>Spermatophyta</taxon>
        <taxon>Magnoliopsida</taxon>
        <taxon>Liliopsida</taxon>
        <taxon>Zosteraceae</taxon>
        <taxon>Zostera</taxon>
    </lineage>
</organism>
<sequence length="49" mass="5859">MVILHWEHPTPSHSTDGRALRRDWTVGLSVRWDTLPYEYRPRIAPIYIV</sequence>
<accession>A0A0K9PRP1</accession>
<evidence type="ECO:0000313" key="2">
    <source>
        <dbReference type="Proteomes" id="UP000036987"/>
    </source>
</evidence>
<evidence type="ECO:0000313" key="1">
    <source>
        <dbReference type="EMBL" id="KMZ71728.1"/>
    </source>
</evidence>
<dbReference type="EMBL" id="LFYR01000661">
    <property type="protein sequence ID" value="KMZ71728.1"/>
    <property type="molecule type" value="Genomic_DNA"/>
</dbReference>
<gene>
    <name evidence="1" type="ORF">ZOSMA_176G00060</name>
</gene>
<dbReference type="Proteomes" id="UP000036987">
    <property type="component" value="Unassembled WGS sequence"/>
</dbReference>
<name>A0A0K9PRP1_ZOSMR</name>
<comment type="caution">
    <text evidence="1">The sequence shown here is derived from an EMBL/GenBank/DDBJ whole genome shotgun (WGS) entry which is preliminary data.</text>
</comment>
<keyword evidence="2" id="KW-1185">Reference proteome</keyword>
<reference evidence="2" key="1">
    <citation type="journal article" date="2016" name="Nature">
        <title>The genome of the seagrass Zostera marina reveals angiosperm adaptation to the sea.</title>
        <authorList>
            <person name="Olsen J.L."/>
            <person name="Rouze P."/>
            <person name="Verhelst B."/>
            <person name="Lin Y.-C."/>
            <person name="Bayer T."/>
            <person name="Collen J."/>
            <person name="Dattolo E."/>
            <person name="De Paoli E."/>
            <person name="Dittami S."/>
            <person name="Maumus F."/>
            <person name="Michel G."/>
            <person name="Kersting A."/>
            <person name="Lauritano C."/>
            <person name="Lohaus R."/>
            <person name="Toepel M."/>
            <person name="Tonon T."/>
            <person name="Vanneste K."/>
            <person name="Amirebrahimi M."/>
            <person name="Brakel J."/>
            <person name="Bostroem C."/>
            <person name="Chovatia M."/>
            <person name="Grimwood J."/>
            <person name="Jenkins J.W."/>
            <person name="Jueterbock A."/>
            <person name="Mraz A."/>
            <person name="Stam W.T."/>
            <person name="Tice H."/>
            <person name="Bornberg-Bauer E."/>
            <person name="Green P.J."/>
            <person name="Pearson G.A."/>
            <person name="Procaccini G."/>
            <person name="Duarte C.M."/>
            <person name="Schmutz J."/>
            <person name="Reusch T.B.H."/>
            <person name="Van de Peer Y."/>
        </authorList>
    </citation>
    <scope>NUCLEOTIDE SEQUENCE [LARGE SCALE GENOMIC DNA]</scope>
    <source>
        <strain evidence="2">cv. Finnish</strain>
    </source>
</reference>